<evidence type="ECO:0000256" key="1">
    <source>
        <dbReference type="SAM" id="MobiDB-lite"/>
    </source>
</evidence>
<comment type="caution">
    <text evidence="2">The sequence shown here is derived from an EMBL/GenBank/DDBJ whole genome shotgun (WGS) entry which is preliminary data.</text>
</comment>
<name>A0A2N3QNS4_9BIFI</name>
<gene>
    <name evidence="2" type="ORF">CQR47_0119</name>
</gene>
<proteinExistence type="predicted"/>
<dbReference type="EMBL" id="PCGY01000002">
    <property type="protein sequence ID" value="PKU93345.1"/>
    <property type="molecule type" value="Genomic_DNA"/>
</dbReference>
<reference evidence="2 3" key="1">
    <citation type="submission" date="2017-10" db="EMBL/GenBank/DDBJ databases">
        <title>Bifidobacterium genomics.</title>
        <authorList>
            <person name="Lugli G.A."/>
            <person name="Milani C."/>
            <person name="Mancabelli L."/>
        </authorList>
    </citation>
    <scope>NUCLEOTIDE SEQUENCE [LARGE SCALE GENOMIC DNA]</scope>
    <source>
        <strain evidence="2 3">1542B</strain>
    </source>
</reference>
<evidence type="ECO:0000313" key="3">
    <source>
        <dbReference type="Proteomes" id="UP000233727"/>
    </source>
</evidence>
<dbReference type="InterPro" id="IPR024787">
    <property type="entry name" value="EcsC"/>
</dbReference>
<feature type="region of interest" description="Disordered" evidence="1">
    <location>
        <begin position="227"/>
        <end position="250"/>
    </location>
</feature>
<dbReference type="GeneID" id="78109083"/>
<dbReference type="Proteomes" id="UP000233727">
    <property type="component" value="Unassembled WGS sequence"/>
</dbReference>
<dbReference type="AlphaFoldDB" id="A0A2N3QNS4"/>
<accession>A0A2N3QNS4</accession>
<sequence length="250" mass="26410">MGEKGNGKGKSPLTQETAAQVLDAVYRAVIQGIPKVSKPVGEFAEDYIDRHSTRRGAANDLVRWQVAKCGTSGFVTGLGGFITMPVAIPANLSSVLYVQLRMVAAIAYMGGYDVNSDQVQTLCYMALAGDAVADVARQVGKNVGEKMLINAIKKIPGEALVKINQRVGFRLLTKFGEKGAINLVDMLPVVGGVVGGVFDVATTQVIAKNALEIFLPKPAPIKVEVQVVDEKDDPPSKGTASGPNDEAVIE</sequence>
<evidence type="ECO:0000313" key="2">
    <source>
        <dbReference type="EMBL" id="PKU93345.1"/>
    </source>
</evidence>
<dbReference type="RefSeq" id="WP_101451655.1">
    <property type="nucleotide sequence ID" value="NZ_PCGX01000001.1"/>
</dbReference>
<organism evidence="2 3">
    <name type="scientific">Bifidobacterium thermophilum</name>
    <dbReference type="NCBI Taxonomy" id="33905"/>
    <lineage>
        <taxon>Bacteria</taxon>
        <taxon>Bacillati</taxon>
        <taxon>Actinomycetota</taxon>
        <taxon>Actinomycetes</taxon>
        <taxon>Bifidobacteriales</taxon>
        <taxon>Bifidobacteriaceae</taxon>
        <taxon>Bifidobacterium</taxon>
    </lineage>
</organism>
<dbReference type="Pfam" id="PF12787">
    <property type="entry name" value="EcsC"/>
    <property type="match status" value="1"/>
</dbReference>
<protein>
    <submittedName>
        <fullName evidence="2">EcsC family protein</fullName>
    </submittedName>
</protein>